<evidence type="ECO:0000313" key="8">
    <source>
        <dbReference type="Proteomes" id="UP000036987"/>
    </source>
</evidence>
<evidence type="ECO:0000259" key="6">
    <source>
        <dbReference type="Pfam" id="PF07993"/>
    </source>
</evidence>
<protein>
    <recommendedName>
        <fullName evidence="4">Fatty acyl-CoA reductase</fullName>
        <ecNumber evidence="4">1.2.1.84</ecNumber>
    </recommendedName>
</protein>
<dbReference type="AlphaFoldDB" id="A0A0K9PVS1"/>
<comment type="similarity">
    <text evidence="1 4">Belongs to the fatty acyl-CoA reductase family.</text>
</comment>
<comment type="caution">
    <text evidence="7">The sequence shown here is derived from an EMBL/GenBank/DDBJ whole genome shotgun (WGS) entry which is preliminary data.</text>
</comment>
<dbReference type="GO" id="GO:0035336">
    <property type="term" value="P:long-chain fatty-acyl-CoA metabolic process"/>
    <property type="evidence" value="ECO:0000318"/>
    <property type="project" value="GO_Central"/>
</dbReference>
<evidence type="ECO:0000259" key="5">
    <source>
        <dbReference type="Pfam" id="PF03015"/>
    </source>
</evidence>
<keyword evidence="8" id="KW-1185">Reference proteome</keyword>
<dbReference type="GO" id="GO:0080019">
    <property type="term" value="F:alcohol-forming very long-chain fatty acyl-CoA reductase activity"/>
    <property type="evidence" value="ECO:0000318"/>
    <property type="project" value="GO_Central"/>
</dbReference>
<keyword evidence="4" id="KW-0560">Oxidoreductase</keyword>
<accession>A0A0K9PVS1</accession>
<keyword evidence="3 4" id="KW-0443">Lipid metabolism</keyword>
<evidence type="ECO:0000256" key="2">
    <source>
        <dbReference type="ARBA" id="ARBA00022516"/>
    </source>
</evidence>
<organism evidence="7 8">
    <name type="scientific">Zostera marina</name>
    <name type="common">Eelgrass</name>
    <dbReference type="NCBI Taxonomy" id="29655"/>
    <lineage>
        <taxon>Eukaryota</taxon>
        <taxon>Viridiplantae</taxon>
        <taxon>Streptophyta</taxon>
        <taxon>Embryophyta</taxon>
        <taxon>Tracheophyta</taxon>
        <taxon>Spermatophyta</taxon>
        <taxon>Magnoliopsida</taxon>
        <taxon>Liliopsida</taxon>
        <taxon>Zosteraceae</taxon>
        <taxon>Zostera</taxon>
    </lineage>
</organism>
<dbReference type="InterPro" id="IPR036291">
    <property type="entry name" value="NAD(P)-bd_dom_sf"/>
</dbReference>
<dbReference type="PANTHER" id="PTHR11011:SF99">
    <property type="entry name" value="FATTY ACYL-COA REDUCTASE 3"/>
    <property type="match status" value="1"/>
</dbReference>
<dbReference type="EMBL" id="LFYR01000636">
    <property type="protein sequence ID" value="KMZ72345.1"/>
    <property type="molecule type" value="Genomic_DNA"/>
</dbReference>
<name>A0A0K9PVS1_ZOSMR</name>
<dbReference type="Proteomes" id="UP000036987">
    <property type="component" value="Unassembled WGS sequence"/>
</dbReference>
<dbReference type="CDD" id="cd05236">
    <property type="entry name" value="FAR-N_SDR_e"/>
    <property type="match status" value="1"/>
</dbReference>
<dbReference type="Pfam" id="PF03015">
    <property type="entry name" value="Sterile"/>
    <property type="match status" value="1"/>
</dbReference>
<sequence>MDFGEGVVKCLKDKTVFVTGSTGFLAKVFVEKILRAQPDVKKIYLLIRAHDAKSAHHRLQTEVISKQLFGVLKEKYGDGYDAFMTSKLFPVAGDISLDDLGMTDSKLIEYICEETNIVVNVAATTNFDERYEVALDVNTMGPKRVLKFAQNCRQIEMLLHVSTAYVAGSKEGLLLERKFKMGESLASKELKIDIEREVKLADETLEKLNFEGITKEEEKHAMKELGIARAKYFGWPNTYVFTKAMGEMILGHMRGDLPLVIIRPTIITSLYREPIPGWMEGSRTIDSLIIGYAKGKLSCFLGDMNLIMDVIPGDFVVNAMIVAMVAHLNQPSEIIYHVSSSVRNPVKYVTLLNSGHQYFCEHPRRGKDGKTVLTNKLPIFSTMETFHGYMTLRFKIPLEALGLLNTALCGLFSEKYNYLSRRYRFVMHLVNLYEPYAFFRGWFDDLNMERLRIKAQADINSDELRMFWFDCKSIDWDYYFYEVHIPGILKYVCR</sequence>
<dbReference type="PANTHER" id="PTHR11011">
    <property type="entry name" value="MALE STERILITY PROTEIN 2-RELATED"/>
    <property type="match status" value="1"/>
</dbReference>
<dbReference type="OrthoDB" id="429813at2759"/>
<evidence type="ECO:0000313" key="7">
    <source>
        <dbReference type="EMBL" id="KMZ72345.1"/>
    </source>
</evidence>
<keyword evidence="4" id="KW-0521">NADP</keyword>
<proteinExistence type="inferred from homology"/>
<dbReference type="Gene3D" id="3.40.50.720">
    <property type="entry name" value="NAD(P)-binding Rossmann-like Domain"/>
    <property type="match status" value="1"/>
</dbReference>
<dbReference type="GO" id="GO:0102965">
    <property type="term" value="F:alcohol-forming long-chain fatty acyl-CoA reductase activity"/>
    <property type="evidence" value="ECO:0007669"/>
    <property type="project" value="UniProtKB-EC"/>
</dbReference>
<dbReference type="CDD" id="cd09071">
    <property type="entry name" value="FAR_C"/>
    <property type="match status" value="1"/>
</dbReference>
<keyword evidence="2 4" id="KW-0444">Lipid biosynthesis</keyword>
<dbReference type="InterPro" id="IPR026055">
    <property type="entry name" value="FAR"/>
</dbReference>
<dbReference type="SUPFAM" id="SSF51735">
    <property type="entry name" value="NAD(P)-binding Rossmann-fold domains"/>
    <property type="match status" value="1"/>
</dbReference>
<gene>
    <name evidence="7" type="ORF">ZOSMA_166G00430</name>
</gene>
<feature type="domain" description="Thioester reductase (TE)" evidence="6">
    <location>
        <begin position="18"/>
        <end position="320"/>
    </location>
</feature>
<evidence type="ECO:0000256" key="3">
    <source>
        <dbReference type="ARBA" id="ARBA00023098"/>
    </source>
</evidence>
<dbReference type="InterPro" id="IPR033640">
    <property type="entry name" value="FAR_C"/>
</dbReference>
<dbReference type="EC" id="1.2.1.84" evidence="4"/>
<evidence type="ECO:0000256" key="1">
    <source>
        <dbReference type="ARBA" id="ARBA00005928"/>
    </source>
</evidence>
<evidence type="ECO:0000256" key="4">
    <source>
        <dbReference type="RuleBase" id="RU363097"/>
    </source>
</evidence>
<comment type="function">
    <text evidence="4">Catalyzes the reduction of fatty acyl-CoA to fatty alcohols.</text>
</comment>
<feature type="domain" description="Fatty acyl-CoA reductase C-terminal" evidence="5">
    <location>
        <begin position="412"/>
        <end position="493"/>
    </location>
</feature>
<dbReference type="InterPro" id="IPR013120">
    <property type="entry name" value="FAR_NAD-bd"/>
</dbReference>
<dbReference type="OMA" id="VWKMIET"/>
<dbReference type="GO" id="GO:0010345">
    <property type="term" value="P:suberin biosynthetic process"/>
    <property type="evidence" value="ECO:0000318"/>
    <property type="project" value="GO_Central"/>
</dbReference>
<dbReference type="Pfam" id="PF07993">
    <property type="entry name" value="NAD_binding_4"/>
    <property type="match status" value="1"/>
</dbReference>
<comment type="catalytic activity">
    <reaction evidence="4">
        <text>a long-chain fatty acyl-CoA + 2 NADPH + 2 H(+) = a long-chain primary fatty alcohol + 2 NADP(+) + CoA</text>
        <dbReference type="Rhea" id="RHEA:52716"/>
        <dbReference type="ChEBI" id="CHEBI:15378"/>
        <dbReference type="ChEBI" id="CHEBI:57287"/>
        <dbReference type="ChEBI" id="CHEBI:57783"/>
        <dbReference type="ChEBI" id="CHEBI:58349"/>
        <dbReference type="ChEBI" id="CHEBI:77396"/>
        <dbReference type="ChEBI" id="CHEBI:83139"/>
        <dbReference type="EC" id="1.2.1.84"/>
    </reaction>
</comment>
<reference evidence="8" key="1">
    <citation type="journal article" date="2016" name="Nature">
        <title>The genome of the seagrass Zostera marina reveals angiosperm adaptation to the sea.</title>
        <authorList>
            <person name="Olsen J.L."/>
            <person name="Rouze P."/>
            <person name="Verhelst B."/>
            <person name="Lin Y.-C."/>
            <person name="Bayer T."/>
            <person name="Collen J."/>
            <person name="Dattolo E."/>
            <person name="De Paoli E."/>
            <person name="Dittami S."/>
            <person name="Maumus F."/>
            <person name="Michel G."/>
            <person name="Kersting A."/>
            <person name="Lauritano C."/>
            <person name="Lohaus R."/>
            <person name="Toepel M."/>
            <person name="Tonon T."/>
            <person name="Vanneste K."/>
            <person name="Amirebrahimi M."/>
            <person name="Brakel J."/>
            <person name="Bostroem C."/>
            <person name="Chovatia M."/>
            <person name="Grimwood J."/>
            <person name="Jenkins J.W."/>
            <person name="Jueterbock A."/>
            <person name="Mraz A."/>
            <person name="Stam W.T."/>
            <person name="Tice H."/>
            <person name="Bornberg-Bauer E."/>
            <person name="Green P.J."/>
            <person name="Pearson G.A."/>
            <person name="Procaccini G."/>
            <person name="Duarte C.M."/>
            <person name="Schmutz J."/>
            <person name="Reusch T.B.H."/>
            <person name="Van de Peer Y."/>
        </authorList>
    </citation>
    <scope>NUCLEOTIDE SEQUENCE [LARGE SCALE GENOMIC DNA]</scope>
    <source>
        <strain evidence="8">cv. Finnish</strain>
    </source>
</reference>
<dbReference type="STRING" id="29655.A0A0K9PVS1"/>